<proteinExistence type="predicted"/>
<dbReference type="STRING" id="337701.SAMN05444398_101842"/>
<keyword evidence="1" id="KW-0812">Transmembrane</keyword>
<keyword evidence="3" id="KW-1185">Reference proteome</keyword>
<dbReference type="AlphaFoldDB" id="A0A1M6YFL7"/>
<evidence type="ECO:0000313" key="3">
    <source>
        <dbReference type="Proteomes" id="UP000183974"/>
    </source>
</evidence>
<dbReference type="EMBL" id="FRBR01000001">
    <property type="protein sequence ID" value="SHL17104.1"/>
    <property type="molecule type" value="Genomic_DNA"/>
</dbReference>
<sequence>MFIHLKNYLARFRDATHGTVTVEAVIIVPILFWAVAATSEFFEMYRYKSIREKASYTVVDMISREQSSLTPTYIDNTKTLFDDFTNSTTQDQIRISVIIYNKDDDEYAIVWSQVRGTGPLKELTTDEIRTRHDILPIMGNGEHLIQVESYSKYHPALAVGFDKDIGVETRVFTSPRFAEQVKCIGC</sequence>
<name>A0A1M6YFL7_9RHOB</name>
<keyword evidence="1" id="KW-0472">Membrane</keyword>
<evidence type="ECO:0000313" key="2">
    <source>
        <dbReference type="EMBL" id="SHL17104.1"/>
    </source>
</evidence>
<organism evidence="2 3">
    <name type="scientific">Roseovarius pacificus</name>
    <dbReference type="NCBI Taxonomy" id="337701"/>
    <lineage>
        <taxon>Bacteria</taxon>
        <taxon>Pseudomonadati</taxon>
        <taxon>Pseudomonadota</taxon>
        <taxon>Alphaproteobacteria</taxon>
        <taxon>Rhodobacterales</taxon>
        <taxon>Roseobacteraceae</taxon>
        <taxon>Roseovarius</taxon>
    </lineage>
</organism>
<feature type="transmembrane region" description="Helical" evidence="1">
    <location>
        <begin position="20"/>
        <end position="42"/>
    </location>
</feature>
<protein>
    <recommendedName>
        <fullName evidence="4">Flp pilus assembly protein TadG</fullName>
    </recommendedName>
</protein>
<accession>A0A1M6YFL7</accession>
<reference evidence="2 3" key="1">
    <citation type="submission" date="2016-11" db="EMBL/GenBank/DDBJ databases">
        <authorList>
            <person name="Jaros S."/>
            <person name="Januszkiewicz K."/>
            <person name="Wedrychowicz H."/>
        </authorList>
    </citation>
    <scope>NUCLEOTIDE SEQUENCE [LARGE SCALE GENOMIC DNA]</scope>
    <source>
        <strain evidence="2 3">DSM 29589</strain>
    </source>
</reference>
<evidence type="ECO:0008006" key="4">
    <source>
        <dbReference type="Google" id="ProtNLM"/>
    </source>
</evidence>
<gene>
    <name evidence="2" type="ORF">SAMN05444398_101842</name>
</gene>
<dbReference type="Proteomes" id="UP000183974">
    <property type="component" value="Unassembled WGS sequence"/>
</dbReference>
<evidence type="ECO:0000256" key="1">
    <source>
        <dbReference type="SAM" id="Phobius"/>
    </source>
</evidence>
<keyword evidence="1" id="KW-1133">Transmembrane helix</keyword>